<sequence length="59" mass="6812">NLKYTDNGVENSRQRSDEMEDTLEIQSNMNISDIFNESNINEVLPLQNLEEIDDVIALQ</sequence>
<dbReference type="EMBL" id="CAJVQC010162163">
    <property type="protein sequence ID" value="CAG8848749.1"/>
    <property type="molecule type" value="Genomic_DNA"/>
</dbReference>
<name>A0ACA9STN7_9GLOM</name>
<proteinExistence type="predicted"/>
<accession>A0ACA9STN7</accession>
<evidence type="ECO:0000313" key="2">
    <source>
        <dbReference type="Proteomes" id="UP000789920"/>
    </source>
</evidence>
<feature type="non-terminal residue" evidence="1">
    <location>
        <position position="1"/>
    </location>
</feature>
<gene>
    <name evidence="1" type="ORF">RPERSI_LOCUS35272</name>
</gene>
<organism evidence="1 2">
    <name type="scientific">Racocetra persica</name>
    <dbReference type="NCBI Taxonomy" id="160502"/>
    <lineage>
        <taxon>Eukaryota</taxon>
        <taxon>Fungi</taxon>
        <taxon>Fungi incertae sedis</taxon>
        <taxon>Mucoromycota</taxon>
        <taxon>Glomeromycotina</taxon>
        <taxon>Glomeromycetes</taxon>
        <taxon>Diversisporales</taxon>
        <taxon>Gigasporaceae</taxon>
        <taxon>Racocetra</taxon>
    </lineage>
</organism>
<dbReference type="Proteomes" id="UP000789920">
    <property type="component" value="Unassembled WGS sequence"/>
</dbReference>
<evidence type="ECO:0000313" key="1">
    <source>
        <dbReference type="EMBL" id="CAG8848749.1"/>
    </source>
</evidence>
<feature type="non-terminal residue" evidence="1">
    <location>
        <position position="59"/>
    </location>
</feature>
<reference evidence="1" key="1">
    <citation type="submission" date="2021-06" db="EMBL/GenBank/DDBJ databases">
        <authorList>
            <person name="Kallberg Y."/>
            <person name="Tangrot J."/>
            <person name="Rosling A."/>
        </authorList>
    </citation>
    <scope>NUCLEOTIDE SEQUENCE</scope>
    <source>
        <strain evidence="1">MA461A</strain>
    </source>
</reference>
<comment type="caution">
    <text evidence="1">The sequence shown here is derived from an EMBL/GenBank/DDBJ whole genome shotgun (WGS) entry which is preliminary data.</text>
</comment>
<keyword evidence="2" id="KW-1185">Reference proteome</keyword>
<protein>
    <submittedName>
        <fullName evidence="1">23804_t:CDS:1</fullName>
    </submittedName>
</protein>